<dbReference type="AlphaFoldDB" id="A0A9P0MHH1"/>
<name>A0A9P0MHH1_ACAOB</name>
<reference evidence="9" key="1">
    <citation type="submission" date="2022-03" db="EMBL/GenBank/DDBJ databases">
        <authorList>
            <person name="Sayadi A."/>
        </authorList>
    </citation>
    <scope>NUCLEOTIDE SEQUENCE</scope>
</reference>
<keyword evidence="4" id="KW-0540">Nuclease</keyword>
<accession>A0A9P0MHH1</accession>
<dbReference type="InterPro" id="IPR027806">
    <property type="entry name" value="HARBI1_dom"/>
</dbReference>
<dbReference type="PANTHER" id="PTHR22930:SF269">
    <property type="entry name" value="NUCLEASE HARBI1-LIKE PROTEIN"/>
    <property type="match status" value="1"/>
</dbReference>
<dbReference type="GO" id="GO:0046872">
    <property type="term" value="F:metal ion binding"/>
    <property type="evidence" value="ECO:0007669"/>
    <property type="project" value="UniProtKB-KW"/>
</dbReference>
<evidence type="ECO:0000256" key="3">
    <source>
        <dbReference type="ARBA" id="ARBA00006958"/>
    </source>
</evidence>
<evidence type="ECO:0000259" key="8">
    <source>
        <dbReference type="Pfam" id="PF13359"/>
    </source>
</evidence>
<keyword evidence="5" id="KW-0479">Metal-binding</keyword>
<evidence type="ECO:0000256" key="1">
    <source>
        <dbReference type="ARBA" id="ARBA00001968"/>
    </source>
</evidence>
<keyword evidence="7" id="KW-0539">Nucleus</keyword>
<dbReference type="GO" id="GO:0016787">
    <property type="term" value="F:hydrolase activity"/>
    <property type="evidence" value="ECO:0007669"/>
    <property type="project" value="UniProtKB-KW"/>
</dbReference>
<comment type="similarity">
    <text evidence="3">Belongs to the HARBI1 family.</text>
</comment>
<organism evidence="9 10">
    <name type="scientific">Acanthoscelides obtectus</name>
    <name type="common">Bean weevil</name>
    <name type="synonym">Bruchus obtectus</name>
    <dbReference type="NCBI Taxonomy" id="200917"/>
    <lineage>
        <taxon>Eukaryota</taxon>
        <taxon>Metazoa</taxon>
        <taxon>Ecdysozoa</taxon>
        <taxon>Arthropoda</taxon>
        <taxon>Hexapoda</taxon>
        <taxon>Insecta</taxon>
        <taxon>Pterygota</taxon>
        <taxon>Neoptera</taxon>
        <taxon>Endopterygota</taxon>
        <taxon>Coleoptera</taxon>
        <taxon>Polyphaga</taxon>
        <taxon>Cucujiformia</taxon>
        <taxon>Chrysomeloidea</taxon>
        <taxon>Chrysomelidae</taxon>
        <taxon>Bruchinae</taxon>
        <taxon>Bruchini</taxon>
        <taxon>Acanthoscelides</taxon>
    </lineage>
</organism>
<evidence type="ECO:0000256" key="6">
    <source>
        <dbReference type="ARBA" id="ARBA00022801"/>
    </source>
</evidence>
<dbReference type="InterPro" id="IPR045249">
    <property type="entry name" value="HARBI1-like"/>
</dbReference>
<gene>
    <name evidence="9" type="ORF">ACAOBT_LOCUS32566</name>
</gene>
<sequence>MRYLASGNTFTDLHYSFRIGIKTISRIVREVCSNIWLLLHKEYMAIPDVSTWQNIAYAFEKTANFPNCIGAVDSKHIRLIKPEDSGSMYFNYKGYCSIVLMVIADSNYNFIYVDVGAYGKDCDSSVSKESSFWKKLQENALDIPTPRQLSNTDVQAPYVLVGDEAFALHMNLLRPYGGRELDQTKQIFNYPLSRARRFIECSFGIMTNKWRIFHRPLNVSIDLATDIVKACCILKNFIRKEEGLNRNIADTAMDIDSELNELTRSKSVRGSLSANDTRTKFASYFVSEAGQIPWKNKFA</sequence>
<comment type="caution">
    <text evidence="9">The sequence shown here is derived from an EMBL/GenBank/DDBJ whole genome shotgun (WGS) entry which is preliminary data.</text>
</comment>
<dbReference type="PANTHER" id="PTHR22930">
    <property type="match status" value="1"/>
</dbReference>
<dbReference type="Proteomes" id="UP001152888">
    <property type="component" value="Unassembled WGS sequence"/>
</dbReference>
<keyword evidence="6" id="KW-0378">Hydrolase</keyword>
<keyword evidence="10" id="KW-1185">Reference proteome</keyword>
<evidence type="ECO:0000313" key="9">
    <source>
        <dbReference type="EMBL" id="CAH2012014.1"/>
    </source>
</evidence>
<dbReference type="GO" id="GO:0005634">
    <property type="term" value="C:nucleus"/>
    <property type="evidence" value="ECO:0007669"/>
    <property type="project" value="UniProtKB-SubCell"/>
</dbReference>
<feature type="domain" description="DDE Tnp4" evidence="8">
    <location>
        <begin position="72"/>
        <end position="236"/>
    </location>
</feature>
<evidence type="ECO:0000313" key="10">
    <source>
        <dbReference type="Proteomes" id="UP001152888"/>
    </source>
</evidence>
<dbReference type="OrthoDB" id="7761730at2759"/>
<evidence type="ECO:0000256" key="5">
    <source>
        <dbReference type="ARBA" id="ARBA00022723"/>
    </source>
</evidence>
<protein>
    <recommendedName>
        <fullName evidence="8">DDE Tnp4 domain-containing protein</fullName>
    </recommendedName>
</protein>
<comment type="cofactor">
    <cofactor evidence="1">
        <name>a divalent metal cation</name>
        <dbReference type="ChEBI" id="CHEBI:60240"/>
    </cofactor>
</comment>
<dbReference type="Pfam" id="PF13359">
    <property type="entry name" value="DDE_Tnp_4"/>
    <property type="match status" value="1"/>
</dbReference>
<dbReference type="EMBL" id="CAKOFQ010008136">
    <property type="protein sequence ID" value="CAH2012014.1"/>
    <property type="molecule type" value="Genomic_DNA"/>
</dbReference>
<evidence type="ECO:0000256" key="4">
    <source>
        <dbReference type="ARBA" id="ARBA00022722"/>
    </source>
</evidence>
<evidence type="ECO:0000256" key="2">
    <source>
        <dbReference type="ARBA" id="ARBA00004123"/>
    </source>
</evidence>
<comment type="subcellular location">
    <subcellularLocation>
        <location evidence="2">Nucleus</location>
    </subcellularLocation>
</comment>
<proteinExistence type="inferred from homology"/>
<evidence type="ECO:0000256" key="7">
    <source>
        <dbReference type="ARBA" id="ARBA00023242"/>
    </source>
</evidence>
<dbReference type="GO" id="GO:0004518">
    <property type="term" value="F:nuclease activity"/>
    <property type="evidence" value="ECO:0007669"/>
    <property type="project" value="UniProtKB-KW"/>
</dbReference>